<feature type="signal peptide" evidence="2">
    <location>
        <begin position="1"/>
        <end position="21"/>
    </location>
</feature>
<evidence type="ECO:0008006" key="5">
    <source>
        <dbReference type="Google" id="ProtNLM"/>
    </source>
</evidence>
<name>A0A2H0UKR3_9BACT</name>
<feature type="transmembrane region" description="Helical" evidence="1">
    <location>
        <begin position="290"/>
        <end position="312"/>
    </location>
</feature>
<comment type="caution">
    <text evidence="3">The sequence shown here is derived from an EMBL/GenBank/DDBJ whole genome shotgun (WGS) entry which is preliminary data.</text>
</comment>
<proteinExistence type="predicted"/>
<keyword evidence="1" id="KW-1133">Transmembrane helix</keyword>
<feature type="transmembrane region" description="Helical" evidence="1">
    <location>
        <begin position="260"/>
        <end position="284"/>
    </location>
</feature>
<keyword evidence="2" id="KW-0732">Signal</keyword>
<evidence type="ECO:0000256" key="1">
    <source>
        <dbReference type="SAM" id="Phobius"/>
    </source>
</evidence>
<dbReference type="EMBL" id="PFBD01000020">
    <property type="protein sequence ID" value="PIR86997.1"/>
    <property type="molecule type" value="Genomic_DNA"/>
</dbReference>
<protein>
    <recommendedName>
        <fullName evidence="5">Polymer-forming cytoskeletal protein</fullName>
    </recommendedName>
</protein>
<keyword evidence="1" id="KW-0812">Transmembrane</keyword>
<evidence type="ECO:0000256" key="2">
    <source>
        <dbReference type="SAM" id="SignalP"/>
    </source>
</evidence>
<gene>
    <name evidence="3" type="ORF">COU11_02080</name>
</gene>
<keyword evidence="1" id="KW-0472">Membrane</keyword>
<reference evidence="4" key="1">
    <citation type="submission" date="2017-09" db="EMBL/GenBank/DDBJ databases">
        <title>Depth-based differentiation of microbial function through sediment-hosted aquifers and enrichment of novel symbionts in the deep terrestrial subsurface.</title>
        <authorList>
            <person name="Probst A.J."/>
            <person name="Ladd B."/>
            <person name="Jarett J.K."/>
            <person name="Geller-Mcgrath D.E."/>
            <person name="Sieber C.M.K."/>
            <person name="Emerson J.B."/>
            <person name="Anantharaman K."/>
            <person name="Thomas B.C."/>
            <person name="Malmstrom R."/>
            <person name="Stieglmeier M."/>
            <person name="Klingl A."/>
            <person name="Woyke T."/>
            <person name="Ryan C.M."/>
            <person name="Banfield J.F."/>
        </authorList>
    </citation>
    <scope>NUCLEOTIDE SEQUENCE [LARGE SCALE GENOMIC DNA]</scope>
</reference>
<feature type="transmembrane region" description="Helical" evidence="1">
    <location>
        <begin position="324"/>
        <end position="341"/>
    </location>
</feature>
<sequence length="378" mass="39434">MKKNIFLAAVALLVAPSLVGAAQVVYPNEQETSITIGPGSYEDLYVAGESVTVDSVISGDLFVAGGAVTISERTEGDLFAAGGNLVLIGAVIGDARLAGGNVTILSPISEDLLIAGGTVLLTGESSVAGDFWAVGGTVVVNAPISGDVKISADSVQINSSITGAVDIRAERLVFGAGAQVAGEISYRGYREAVVAAGADVSEISFKKIEHQSRRTALTAGLLISLLAVFLAVLLVLRFFGATAQHVVDTAYHKTWKSLGIGVAGFVITPIVIALLLLSAIGFYIGLLVMAWFMVALLLLGLLSALFIGALVLKWLKRLNKNSSLVLSWQSAVLGVLVLFVLKIIPVLGWAVVVLVMAMVFGAILQTIGHQIKTVHMRR</sequence>
<accession>A0A2H0UKR3</accession>
<evidence type="ECO:0000313" key="3">
    <source>
        <dbReference type="EMBL" id="PIR86997.1"/>
    </source>
</evidence>
<feature type="transmembrane region" description="Helical" evidence="1">
    <location>
        <begin position="347"/>
        <end position="368"/>
    </location>
</feature>
<dbReference type="Proteomes" id="UP000229526">
    <property type="component" value="Unassembled WGS sequence"/>
</dbReference>
<organism evidence="3 4">
    <name type="scientific">Candidatus Harrisonbacteria bacterium CG10_big_fil_rev_8_21_14_0_10_49_15</name>
    <dbReference type="NCBI Taxonomy" id="1974587"/>
    <lineage>
        <taxon>Bacteria</taxon>
        <taxon>Candidatus Harrisoniibacteriota</taxon>
    </lineage>
</organism>
<feature type="chain" id="PRO_5013782725" description="Polymer-forming cytoskeletal protein" evidence="2">
    <location>
        <begin position="22"/>
        <end position="378"/>
    </location>
</feature>
<feature type="transmembrane region" description="Helical" evidence="1">
    <location>
        <begin position="216"/>
        <end position="239"/>
    </location>
</feature>
<evidence type="ECO:0000313" key="4">
    <source>
        <dbReference type="Proteomes" id="UP000229526"/>
    </source>
</evidence>
<dbReference type="AlphaFoldDB" id="A0A2H0UKR3"/>